<dbReference type="EMBL" id="BOOB01000017">
    <property type="protein sequence ID" value="GIH32501.1"/>
    <property type="molecule type" value="Genomic_DNA"/>
</dbReference>
<keyword evidence="5" id="KW-0046">Antibiotic resistance</keyword>
<dbReference type="PANTHER" id="PTHR42711">
    <property type="entry name" value="ABC TRANSPORTER ATP-BINDING PROTEIN"/>
    <property type="match status" value="1"/>
</dbReference>
<dbReference type="SMART" id="SM00382">
    <property type="entry name" value="AAA"/>
    <property type="match status" value="1"/>
</dbReference>
<dbReference type="InterPro" id="IPR050763">
    <property type="entry name" value="ABC_transporter_ATP-binding"/>
</dbReference>
<comment type="caution">
    <text evidence="7">The sequence shown here is derived from an EMBL/GenBank/DDBJ whole genome shotgun (WGS) entry which is preliminary data.</text>
</comment>
<dbReference type="SUPFAM" id="SSF52540">
    <property type="entry name" value="P-loop containing nucleoside triphosphate hydrolases"/>
    <property type="match status" value="1"/>
</dbReference>
<keyword evidence="2" id="KW-0813">Transport</keyword>
<sequence>MTGVDSTPGGVGDGAVIDSGAGDTAPAVEIDGLVKRYGRTTAVDGLALTCARGAVTAILGPNGAGKTSTIEICEGFRRPDGGTVRVLGLDPADPALKPRLGIMPQAGGVPPAARAGEWLRVVSRFYAHPLDPDALLALLGLTAHARTPYRRLSGGQQQRLSLAAAVVGRPELVFLDEPTAGLDPQARHACWDLVTALRDAGVSVVLTTHQMDEAEKLADHVVVIDHGRVVAEGTPSALTGAERQLRFRARPGLDLEELLAALPPGSAAKESPSGHYIIEGLVGPQLLATVTAWCATEGVTTEDLRIERRTLEDVFLELTGRELR</sequence>
<dbReference type="GO" id="GO:0005524">
    <property type="term" value="F:ATP binding"/>
    <property type="evidence" value="ECO:0007669"/>
    <property type="project" value="UniProtKB-KW"/>
</dbReference>
<proteinExistence type="predicted"/>
<evidence type="ECO:0000313" key="8">
    <source>
        <dbReference type="Proteomes" id="UP000651728"/>
    </source>
</evidence>
<dbReference type="Pfam" id="PF00005">
    <property type="entry name" value="ABC_tran"/>
    <property type="match status" value="1"/>
</dbReference>
<accession>A0ABQ4FCE9</accession>
<dbReference type="InterPro" id="IPR027417">
    <property type="entry name" value="P-loop_NTPase"/>
</dbReference>
<evidence type="ECO:0000313" key="7">
    <source>
        <dbReference type="EMBL" id="GIH32501.1"/>
    </source>
</evidence>
<evidence type="ECO:0000259" key="6">
    <source>
        <dbReference type="PROSITE" id="PS50893"/>
    </source>
</evidence>
<keyword evidence="4 7" id="KW-0067">ATP-binding</keyword>
<dbReference type="InterPro" id="IPR003439">
    <property type="entry name" value="ABC_transporter-like_ATP-bd"/>
</dbReference>
<reference evidence="7 8" key="1">
    <citation type="submission" date="2021-01" db="EMBL/GenBank/DDBJ databases">
        <title>Whole genome shotgun sequence of Microbispora amethystogenes NBRC 101907.</title>
        <authorList>
            <person name="Komaki H."/>
            <person name="Tamura T."/>
        </authorList>
    </citation>
    <scope>NUCLEOTIDE SEQUENCE [LARGE SCALE GENOMIC DNA]</scope>
    <source>
        <strain evidence="7 8">NBRC 101907</strain>
    </source>
</reference>
<evidence type="ECO:0000256" key="1">
    <source>
        <dbReference type="ARBA" id="ARBA00004202"/>
    </source>
</evidence>
<dbReference type="Proteomes" id="UP000651728">
    <property type="component" value="Unassembled WGS sequence"/>
</dbReference>
<dbReference type="InterPro" id="IPR017871">
    <property type="entry name" value="ABC_transporter-like_CS"/>
</dbReference>
<organism evidence="7 8">
    <name type="scientific">Microbispora amethystogenes</name>
    <dbReference type="NCBI Taxonomy" id="1427754"/>
    <lineage>
        <taxon>Bacteria</taxon>
        <taxon>Bacillati</taxon>
        <taxon>Actinomycetota</taxon>
        <taxon>Actinomycetes</taxon>
        <taxon>Streptosporangiales</taxon>
        <taxon>Streptosporangiaceae</taxon>
        <taxon>Microbispora</taxon>
    </lineage>
</organism>
<dbReference type="InterPro" id="IPR003593">
    <property type="entry name" value="AAA+_ATPase"/>
</dbReference>
<evidence type="ECO:0000256" key="3">
    <source>
        <dbReference type="ARBA" id="ARBA00022741"/>
    </source>
</evidence>
<dbReference type="PANTHER" id="PTHR42711:SF16">
    <property type="entry name" value="ABC TRANSPORTER ATP-BINDING PROTEIN"/>
    <property type="match status" value="1"/>
</dbReference>
<feature type="domain" description="ABC transporter" evidence="6">
    <location>
        <begin position="28"/>
        <end position="251"/>
    </location>
</feature>
<gene>
    <name evidence="7" type="ORF">Mam01_26650</name>
</gene>
<evidence type="ECO:0000256" key="5">
    <source>
        <dbReference type="ARBA" id="ARBA00023251"/>
    </source>
</evidence>
<keyword evidence="3" id="KW-0547">Nucleotide-binding</keyword>
<name>A0ABQ4FCE9_9ACTN</name>
<dbReference type="PROSITE" id="PS50893">
    <property type="entry name" value="ABC_TRANSPORTER_2"/>
    <property type="match status" value="1"/>
</dbReference>
<keyword evidence="8" id="KW-1185">Reference proteome</keyword>
<evidence type="ECO:0000256" key="2">
    <source>
        <dbReference type="ARBA" id="ARBA00022448"/>
    </source>
</evidence>
<dbReference type="PROSITE" id="PS00211">
    <property type="entry name" value="ABC_TRANSPORTER_1"/>
    <property type="match status" value="1"/>
</dbReference>
<evidence type="ECO:0000256" key="4">
    <source>
        <dbReference type="ARBA" id="ARBA00022840"/>
    </source>
</evidence>
<dbReference type="Gene3D" id="3.40.50.300">
    <property type="entry name" value="P-loop containing nucleotide triphosphate hydrolases"/>
    <property type="match status" value="1"/>
</dbReference>
<protein>
    <submittedName>
        <fullName evidence="7">ABC transporter ATP-binding protein</fullName>
    </submittedName>
</protein>
<dbReference type="CDD" id="cd03230">
    <property type="entry name" value="ABC_DR_subfamily_A"/>
    <property type="match status" value="1"/>
</dbReference>
<comment type="subcellular location">
    <subcellularLocation>
        <location evidence="1">Cell membrane</location>
        <topology evidence="1">Peripheral membrane protein</topology>
    </subcellularLocation>
</comment>